<proteinExistence type="predicted"/>
<sequence length="104" mass="11064">MPEPARVAAVIAVAAPITFALRALPFTIASRLREARVAQVVGRLLPAGLMTILLVYLLCPPSHTVPADWIAQLAATAVTVALQTWRRSTLLSIAAGTTVFLLLH</sequence>
<protein>
    <submittedName>
        <fullName evidence="2">AzlD domain-containing protein</fullName>
    </submittedName>
</protein>
<name>A0A940RX72_9ACTN</name>
<dbReference type="InterPro" id="IPR008407">
    <property type="entry name" value="Brnchd-chn_aa_trnsp_AzlD"/>
</dbReference>
<feature type="transmembrane region" description="Helical" evidence="1">
    <location>
        <begin position="6"/>
        <end position="28"/>
    </location>
</feature>
<dbReference type="Proteomes" id="UP000670475">
    <property type="component" value="Unassembled WGS sequence"/>
</dbReference>
<evidence type="ECO:0000313" key="2">
    <source>
        <dbReference type="EMBL" id="MBP0457314.1"/>
    </source>
</evidence>
<evidence type="ECO:0000313" key="3">
    <source>
        <dbReference type="Proteomes" id="UP000670475"/>
    </source>
</evidence>
<gene>
    <name evidence="2" type="ORF">JFN87_07345</name>
</gene>
<organism evidence="2 3">
    <name type="scientific">Streptomyces montanisoli</name>
    <dbReference type="NCBI Taxonomy" id="2798581"/>
    <lineage>
        <taxon>Bacteria</taxon>
        <taxon>Bacillati</taxon>
        <taxon>Actinomycetota</taxon>
        <taxon>Actinomycetes</taxon>
        <taxon>Kitasatosporales</taxon>
        <taxon>Streptomycetaceae</taxon>
        <taxon>Streptomyces</taxon>
    </lineage>
</organism>
<keyword evidence="3" id="KW-1185">Reference proteome</keyword>
<dbReference type="AlphaFoldDB" id="A0A940RX72"/>
<keyword evidence="1" id="KW-0812">Transmembrane</keyword>
<comment type="caution">
    <text evidence="2">The sequence shown here is derived from an EMBL/GenBank/DDBJ whole genome shotgun (WGS) entry which is preliminary data.</text>
</comment>
<dbReference type="RefSeq" id="WP_209339086.1">
    <property type="nucleotide sequence ID" value="NZ_JAGIQL010000019.1"/>
</dbReference>
<reference evidence="2" key="1">
    <citation type="submission" date="2021-03" db="EMBL/GenBank/DDBJ databases">
        <title>Whole genome sequence of Streptomyces bomunensis MMS17-BM035.</title>
        <authorList>
            <person name="Lee J.H."/>
        </authorList>
    </citation>
    <scope>NUCLEOTIDE SEQUENCE</scope>
    <source>
        <strain evidence="2">MMS17-BM035</strain>
    </source>
</reference>
<dbReference type="Pfam" id="PF05437">
    <property type="entry name" value="AzlD"/>
    <property type="match status" value="1"/>
</dbReference>
<feature type="transmembrane region" description="Helical" evidence="1">
    <location>
        <begin position="40"/>
        <end position="58"/>
    </location>
</feature>
<accession>A0A940RX72</accession>
<dbReference type="EMBL" id="JAGIQL010000019">
    <property type="protein sequence ID" value="MBP0457314.1"/>
    <property type="molecule type" value="Genomic_DNA"/>
</dbReference>
<keyword evidence="1" id="KW-1133">Transmembrane helix</keyword>
<evidence type="ECO:0000256" key="1">
    <source>
        <dbReference type="SAM" id="Phobius"/>
    </source>
</evidence>
<keyword evidence="1" id="KW-0472">Membrane</keyword>